<gene>
    <name evidence="1" type="ORF">HOV93_48020</name>
</gene>
<sequence length="219" mass="25681">MILKHIYLYLNPSEYPDPLVTEFGFRTRYICNFIERRLKEEKFNADGFSKICVQGRDEPGEECHIVSENALVPEVHFDRARYENLKDEEHHEFFLEMLERGLTKCQKSYVIPLSSLHSAVEEFRSCRYVNQWEHKKKRLSNGLVVSLQCELTMTEFVLTLSIKKGNELLFERPILNTKPDELIFAHQFKDIAQSDGELVVTNKFGKTLYNLRLSDLTLA</sequence>
<keyword evidence="2" id="KW-1185">Reference proteome</keyword>
<name>A0A7V9A9L8_9BACT</name>
<dbReference type="EMBL" id="JABRWO010000017">
    <property type="protein sequence ID" value="MBA2117602.1"/>
    <property type="molecule type" value="Genomic_DNA"/>
</dbReference>
<comment type="caution">
    <text evidence="1">The sequence shown here is derived from an EMBL/GenBank/DDBJ whole genome shotgun (WGS) entry which is preliminary data.</text>
</comment>
<dbReference type="AlphaFoldDB" id="A0A7V9A9L8"/>
<evidence type="ECO:0000313" key="2">
    <source>
        <dbReference type="Proteomes" id="UP000551616"/>
    </source>
</evidence>
<dbReference type="Proteomes" id="UP000551616">
    <property type="component" value="Unassembled WGS sequence"/>
</dbReference>
<reference evidence="1 2" key="1">
    <citation type="submission" date="2020-05" db="EMBL/GenBank/DDBJ databases">
        <title>Bremerella alba sp. nov., a novel planctomycete isolated from the surface of the macroalga Fucus spiralis.</title>
        <authorList>
            <person name="Godinho O."/>
            <person name="Botelho R."/>
            <person name="Albuquerque L."/>
            <person name="Wiegand S."/>
            <person name="Da Costa M.S."/>
            <person name="Lobo-Da-Cunha A."/>
            <person name="Jogler C."/>
            <person name="Lage O.M."/>
        </authorList>
    </citation>
    <scope>NUCLEOTIDE SEQUENCE [LARGE SCALE GENOMIC DNA]</scope>
    <source>
        <strain evidence="1 2">FF15</strain>
    </source>
</reference>
<organism evidence="1 2">
    <name type="scientific">Bremerella alba</name>
    <dbReference type="NCBI Taxonomy" id="980252"/>
    <lineage>
        <taxon>Bacteria</taxon>
        <taxon>Pseudomonadati</taxon>
        <taxon>Planctomycetota</taxon>
        <taxon>Planctomycetia</taxon>
        <taxon>Pirellulales</taxon>
        <taxon>Pirellulaceae</taxon>
        <taxon>Bremerella</taxon>
    </lineage>
</organism>
<proteinExistence type="predicted"/>
<protein>
    <submittedName>
        <fullName evidence="1">Uncharacterized protein</fullName>
    </submittedName>
</protein>
<accession>A0A7V9A9L8</accession>
<evidence type="ECO:0000313" key="1">
    <source>
        <dbReference type="EMBL" id="MBA2117602.1"/>
    </source>
</evidence>